<feature type="region of interest" description="Disordered" evidence="3">
    <location>
        <begin position="64"/>
        <end position="89"/>
    </location>
</feature>
<name>A0A6J3H9R9_SAPAP</name>
<evidence type="ECO:0000313" key="5">
    <source>
        <dbReference type="Proteomes" id="UP000504640"/>
    </source>
</evidence>
<feature type="domain" description="MHC class I-like antigen recognition-like" evidence="4">
    <location>
        <begin position="1"/>
        <end position="46"/>
    </location>
</feature>
<dbReference type="RefSeq" id="XP_032126750.1">
    <property type="nucleotide sequence ID" value="XM_032270859.1"/>
</dbReference>
<dbReference type="InterPro" id="IPR037055">
    <property type="entry name" value="MHC_I-like_Ag-recog_sf"/>
</dbReference>
<dbReference type="InterPro" id="IPR011161">
    <property type="entry name" value="MHC_I-like_Ag-recog"/>
</dbReference>
<reference evidence="6" key="1">
    <citation type="submission" date="2025-08" db="UniProtKB">
        <authorList>
            <consortium name="RefSeq"/>
        </authorList>
    </citation>
    <scope>IDENTIFICATION</scope>
    <source>
        <tissue evidence="6">Blood</tissue>
    </source>
</reference>
<sequence>MEPRAPWVEQAGPEYREEETGNEGPTQTFRVNLRTLHGRYNQSEADNSPDPVCIPSWHLKLIPEEQHELPLPSPRKSQESPKSDGPTSG</sequence>
<protein>
    <submittedName>
        <fullName evidence="6">Patr class I histocompatibility antigen, alpha chain G-like</fullName>
    </submittedName>
</protein>
<keyword evidence="5" id="KW-1185">Reference proteome</keyword>
<evidence type="ECO:0000256" key="2">
    <source>
        <dbReference type="ARBA" id="ARBA00023180"/>
    </source>
</evidence>
<dbReference type="Proteomes" id="UP000504640">
    <property type="component" value="Unplaced"/>
</dbReference>
<dbReference type="GeneID" id="116544455"/>
<evidence type="ECO:0000313" key="6">
    <source>
        <dbReference type="RefSeq" id="XP_032126750.1"/>
    </source>
</evidence>
<feature type="region of interest" description="Disordered" evidence="3">
    <location>
        <begin position="1"/>
        <end position="28"/>
    </location>
</feature>
<gene>
    <name evidence="6" type="primary">LOC116544455</name>
</gene>
<organism evidence="5 6">
    <name type="scientific">Sapajus apella</name>
    <name type="common">Brown-capped capuchin</name>
    <name type="synonym">Cebus apella</name>
    <dbReference type="NCBI Taxonomy" id="9515"/>
    <lineage>
        <taxon>Eukaryota</taxon>
        <taxon>Metazoa</taxon>
        <taxon>Chordata</taxon>
        <taxon>Craniata</taxon>
        <taxon>Vertebrata</taxon>
        <taxon>Euteleostomi</taxon>
        <taxon>Mammalia</taxon>
        <taxon>Eutheria</taxon>
        <taxon>Euarchontoglires</taxon>
        <taxon>Primates</taxon>
        <taxon>Haplorrhini</taxon>
        <taxon>Platyrrhini</taxon>
        <taxon>Cebidae</taxon>
        <taxon>Cebinae</taxon>
        <taxon>Sapajus</taxon>
    </lineage>
</organism>
<evidence type="ECO:0000256" key="1">
    <source>
        <dbReference type="ARBA" id="ARBA00022729"/>
    </source>
</evidence>
<dbReference type="InterPro" id="IPR011162">
    <property type="entry name" value="MHC_I/II-like_Ag-recog"/>
</dbReference>
<evidence type="ECO:0000256" key="3">
    <source>
        <dbReference type="SAM" id="MobiDB-lite"/>
    </source>
</evidence>
<accession>A0A6J3H9R9</accession>
<dbReference type="AlphaFoldDB" id="A0A6J3H9R9"/>
<evidence type="ECO:0000259" key="4">
    <source>
        <dbReference type="Pfam" id="PF00129"/>
    </source>
</evidence>
<dbReference type="SUPFAM" id="SSF54452">
    <property type="entry name" value="MHC antigen-recognition domain"/>
    <property type="match status" value="1"/>
</dbReference>
<dbReference type="Pfam" id="PF00129">
    <property type="entry name" value="MHC_I"/>
    <property type="match status" value="1"/>
</dbReference>
<proteinExistence type="predicted"/>
<dbReference type="Gene3D" id="3.30.500.10">
    <property type="entry name" value="MHC class I-like antigen recognition-like"/>
    <property type="match status" value="1"/>
</dbReference>
<keyword evidence="2" id="KW-0325">Glycoprotein</keyword>
<keyword evidence="1" id="KW-0732">Signal</keyword>